<dbReference type="Gene3D" id="1.10.630.10">
    <property type="entry name" value="Cytochrome P450"/>
    <property type="match status" value="1"/>
</dbReference>
<dbReference type="InterPro" id="IPR050364">
    <property type="entry name" value="Cytochrome_P450_fung"/>
</dbReference>
<evidence type="ECO:0000313" key="8">
    <source>
        <dbReference type="EMBL" id="KAJ2905584.1"/>
    </source>
</evidence>
<dbReference type="GO" id="GO:0020037">
    <property type="term" value="F:heme binding"/>
    <property type="evidence" value="ECO:0007669"/>
    <property type="project" value="InterPro"/>
</dbReference>
<dbReference type="PANTHER" id="PTHR46300">
    <property type="entry name" value="P450, PUTATIVE (EUROFUNG)-RELATED-RELATED"/>
    <property type="match status" value="1"/>
</dbReference>
<evidence type="ECO:0000256" key="6">
    <source>
        <dbReference type="PIRSR" id="PIRSR602401-1"/>
    </source>
</evidence>
<feature type="transmembrane region" description="Helical" evidence="7">
    <location>
        <begin position="12"/>
        <end position="32"/>
    </location>
</feature>
<evidence type="ECO:0000313" key="9">
    <source>
        <dbReference type="Proteomes" id="UP001201980"/>
    </source>
</evidence>
<protein>
    <submittedName>
        <fullName evidence="8">Cytochrome P450 oxidoreductase</fullName>
    </submittedName>
</protein>
<keyword evidence="7" id="KW-0472">Membrane</keyword>
<keyword evidence="7" id="KW-1133">Transmembrane helix</keyword>
<dbReference type="InterPro" id="IPR001128">
    <property type="entry name" value="Cyt_P450"/>
</dbReference>
<dbReference type="GO" id="GO:0016705">
    <property type="term" value="F:oxidoreductase activity, acting on paired donors, with incorporation or reduction of molecular oxygen"/>
    <property type="evidence" value="ECO:0007669"/>
    <property type="project" value="InterPro"/>
</dbReference>
<evidence type="ECO:0000256" key="3">
    <source>
        <dbReference type="ARBA" id="ARBA00023002"/>
    </source>
</evidence>
<dbReference type="GO" id="GO:0004497">
    <property type="term" value="F:monooxygenase activity"/>
    <property type="evidence" value="ECO:0007669"/>
    <property type="project" value="UniProtKB-KW"/>
</dbReference>
<organism evidence="8 9">
    <name type="scientific">Zalerion maritima</name>
    <dbReference type="NCBI Taxonomy" id="339359"/>
    <lineage>
        <taxon>Eukaryota</taxon>
        <taxon>Fungi</taxon>
        <taxon>Dikarya</taxon>
        <taxon>Ascomycota</taxon>
        <taxon>Pezizomycotina</taxon>
        <taxon>Sordariomycetes</taxon>
        <taxon>Lulworthiomycetidae</taxon>
        <taxon>Lulworthiales</taxon>
        <taxon>Lulworthiaceae</taxon>
        <taxon>Zalerion</taxon>
    </lineage>
</organism>
<dbReference type="SUPFAM" id="SSF48264">
    <property type="entry name" value="Cytochrome P450"/>
    <property type="match status" value="1"/>
</dbReference>
<keyword evidence="2 6" id="KW-0479">Metal-binding</keyword>
<evidence type="ECO:0000256" key="5">
    <source>
        <dbReference type="ARBA" id="ARBA00023033"/>
    </source>
</evidence>
<feature type="binding site" description="axial binding residue" evidence="6">
    <location>
        <position position="453"/>
    </location>
    <ligand>
        <name>heme</name>
        <dbReference type="ChEBI" id="CHEBI:30413"/>
    </ligand>
    <ligandPart>
        <name>Fe</name>
        <dbReference type="ChEBI" id="CHEBI:18248"/>
    </ligandPart>
</feature>
<dbReference type="Pfam" id="PF00067">
    <property type="entry name" value="p450"/>
    <property type="match status" value="1"/>
</dbReference>
<dbReference type="CDD" id="cd11065">
    <property type="entry name" value="CYP64-like"/>
    <property type="match status" value="1"/>
</dbReference>
<keyword evidence="5" id="KW-0503">Monooxygenase</keyword>
<keyword evidence="3" id="KW-0560">Oxidoreductase</keyword>
<comment type="similarity">
    <text evidence="1">Belongs to the cytochrome P450 family.</text>
</comment>
<dbReference type="AlphaFoldDB" id="A0AAD5RW84"/>
<dbReference type="Proteomes" id="UP001201980">
    <property type="component" value="Unassembled WGS sequence"/>
</dbReference>
<comment type="caution">
    <text evidence="8">The sequence shown here is derived from an EMBL/GenBank/DDBJ whole genome shotgun (WGS) entry which is preliminary data.</text>
</comment>
<comment type="cofactor">
    <cofactor evidence="6">
        <name>heme</name>
        <dbReference type="ChEBI" id="CHEBI:30413"/>
    </cofactor>
</comment>
<accession>A0AAD5RW84</accession>
<dbReference type="PRINTS" id="PR00463">
    <property type="entry name" value="EP450I"/>
</dbReference>
<dbReference type="InterPro" id="IPR036396">
    <property type="entry name" value="Cyt_P450_sf"/>
</dbReference>
<sequence length="552" mass="62162">MSRIQANALSLPAAMPSVVTVGIVFGIIWVSLKVLSVGRRAPGLPPGPPTVPVLGNLHLMPKERPHLQFEKWAREYGPIYSLMLGTRTMIVLSSDTAVKDVLTTRSGIYSDRPDMFIGQKIASGGLRLVVMRYGDNWRMIHKMVHNILNITAAVTYLPYQDLENKIMLKGFLDTPADFLNHIRRFSYSLSTQMIFGYRCRDINDPKLHQLFINFERWGELSGSSSAQLADLYPIMQKLPKFMAPNVRYAERLYQTEKQHYVGHWMKAKQGLDVGTGMPCFCNDIYRAQKTQGFSDDAAGYISGSLLEAGSDTTSSTLYGFILAILIWPEVQRKAQDEIDRVVGPDRLPVIDDYAKMPYLRQCIKESLRWMPTVVLGVPHAAVKDDSYMGYNIPKGATVINNVWAIHMDPKRSPDPRRFDPERFAGDDTTLYQSAMGDTKKRDTFVFGAGRRLCQGIHIAERSLFLAMSRLLWGFEFSPTAGYAYDIEDLVGSITVQPAKYPAVIKPRSREKAAIMADAARDCNALLDPDTGEWKQIPDGMAFSTWMPTKEDY</sequence>
<evidence type="ECO:0000256" key="7">
    <source>
        <dbReference type="SAM" id="Phobius"/>
    </source>
</evidence>
<dbReference type="EMBL" id="JAKWBI020000028">
    <property type="protein sequence ID" value="KAJ2905584.1"/>
    <property type="molecule type" value="Genomic_DNA"/>
</dbReference>
<reference evidence="8" key="1">
    <citation type="submission" date="2022-07" db="EMBL/GenBank/DDBJ databases">
        <title>Draft genome sequence of Zalerion maritima ATCC 34329, a (micro)plastics degrading marine fungus.</title>
        <authorList>
            <person name="Paco A."/>
            <person name="Goncalves M.F.M."/>
            <person name="Rocha-Santos T.A.P."/>
            <person name="Alves A."/>
        </authorList>
    </citation>
    <scope>NUCLEOTIDE SEQUENCE</scope>
    <source>
        <strain evidence="8">ATCC 34329</strain>
    </source>
</reference>
<dbReference type="GO" id="GO:0005506">
    <property type="term" value="F:iron ion binding"/>
    <property type="evidence" value="ECO:0007669"/>
    <property type="project" value="InterPro"/>
</dbReference>
<name>A0AAD5RW84_9PEZI</name>
<evidence type="ECO:0000256" key="4">
    <source>
        <dbReference type="ARBA" id="ARBA00023004"/>
    </source>
</evidence>
<gene>
    <name evidence="8" type="ORF">MKZ38_004878</name>
</gene>
<dbReference type="PRINTS" id="PR00385">
    <property type="entry name" value="P450"/>
</dbReference>
<keyword evidence="9" id="KW-1185">Reference proteome</keyword>
<keyword evidence="4 6" id="KW-0408">Iron</keyword>
<dbReference type="PANTHER" id="PTHR46300:SF2">
    <property type="entry name" value="CYTOCHROME P450 MONOOXYGENASE ALNH-RELATED"/>
    <property type="match status" value="1"/>
</dbReference>
<evidence type="ECO:0000256" key="2">
    <source>
        <dbReference type="ARBA" id="ARBA00022723"/>
    </source>
</evidence>
<keyword evidence="6" id="KW-0349">Heme</keyword>
<proteinExistence type="inferred from homology"/>
<evidence type="ECO:0000256" key="1">
    <source>
        <dbReference type="ARBA" id="ARBA00010617"/>
    </source>
</evidence>
<keyword evidence="7" id="KW-0812">Transmembrane</keyword>
<dbReference type="InterPro" id="IPR002401">
    <property type="entry name" value="Cyt_P450_E_grp-I"/>
</dbReference>